<dbReference type="InterPro" id="IPR042460">
    <property type="entry name" value="DCN1-like_PONY"/>
</dbReference>
<sequence>MSVRPATVKKFLEVTGTDSEEVAVFFLQRNQQKLTHAINDFFVNPQLAKNIKKEKVTVRIDPKVKEIFDQYKEPLPDPLGKSYIGIDGTVRYISDLGYEPEDIAMLALAEFLECPSVGVFKEDPFVTNWSRVKCNTIEKMSDYVRNELAVKLSEDEEYFKKVYQFTYKFILEKNERNVPTETAVEYWHLMLPEAYKAELETFVRFLEETNRKSITKDQWNMLYPFLKTYHEDNKLSNYDESQSWPVLMDSFHDWLLDS</sequence>
<organism evidence="2 3">
    <name type="scientific">Ogataea polymorpha</name>
    <dbReference type="NCBI Taxonomy" id="460523"/>
    <lineage>
        <taxon>Eukaryota</taxon>
        <taxon>Fungi</taxon>
        <taxon>Dikarya</taxon>
        <taxon>Ascomycota</taxon>
        <taxon>Saccharomycotina</taxon>
        <taxon>Pichiomycetes</taxon>
        <taxon>Pichiales</taxon>
        <taxon>Pichiaceae</taxon>
        <taxon>Ogataea</taxon>
    </lineage>
</organism>
<protein>
    <recommendedName>
        <fullName evidence="1">Defective in cullin neddylation protein</fullName>
    </recommendedName>
</protein>
<dbReference type="CDD" id="cd14352">
    <property type="entry name" value="UBA_DCN1"/>
    <property type="match status" value="1"/>
</dbReference>
<dbReference type="Gene3D" id="1.10.8.10">
    <property type="entry name" value="DNA helicase RuvA subunit, C-terminal domain"/>
    <property type="match status" value="1"/>
</dbReference>
<comment type="caution">
    <text evidence="2">The sequence shown here is derived from an EMBL/GenBank/DDBJ whole genome shotgun (WGS) entry which is preliminary data.</text>
</comment>
<dbReference type="PANTHER" id="PTHR12281:SF31">
    <property type="entry name" value="DCN1-LIKE PROTEIN 3"/>
    <property type="match status" value="1"/>
</dbReference>
<dbReference type="PANTHER" id="PTHR12281">
    <property type="entry name" value="RP42 RELATED"/>
    <property type="match status" value="1"/>
</dbReference>
<evidence type="ECO:0000256" key="1">
    <source>
        <dbReference type="RuleBase" id="RU410713"/>
    </source>
</evidence>
<dbReference type="GO" id="GO:0032182">
    <property type="term" value="F:ubiquitin-like protein binding"/>
    <property type="evidence" value="ECO:0007669"/>
    <property type="project" value="TreeGrafter"/>
</dbReference>
<dbReference type="Pfam" id="PF14555">
    <property type="entry name" value="UBA_4"/>
    <property type="match status" value="1"/>
</dbReference>
<proteinExistence type="predicted"/>
<dbReference type="EMBL" id="JAEUBD010000146">
    <property type="protein sequence ID" value="KAH3676625.1"/>
    <property type="molecule type" value="Genomic_DNA"/>
</dbReference>
<dbReference type="PROSITE" id="PS51229">
    <property type="entry name" value="DCUN1"/>
    <property type="match status" value="1"/>
</dbReference>
<keyword evidence="3" id="KW-1185">Reference proteome</keyword>
<dbReference type="GO" id="GO:0045116">
    <property type="term" value="P:protein neddylation"/>
    <property type="evidence" value="ECO:0007669"/>
    <property type="project" value="TreeGrafter"/>
</dbReference>
<evidence type="ECO:0000313" key="2">
    <source>
        <dbReference type="EMBL" id="KAH3676625.1"/>
    </source>
</evidence>
<dbReference type="Gene3D" id="1.10.238.200">
    <property type="entry name" value="Cullin, PONY binding domain"/>
    <property type="match status" value="1"/>
</dbReference>
<dbReference type="OrthoDB" id="27198at2759"/>
<evidence type="ECO:0000313" key="3">
    <source>
        <dbReference type="Proteomes" id="UP000788993"/>
    </source>
</evidence>
<dbReference type="Gene3D" id="1.10.238.10">
    <property type="entry name" value="EF-hand"/>
    <property type="match status" value="1"/>
</dbReference>
<dbReference type="AlphaFoldDB" id="A0A1B7SCB6"/>
<gene>
    <name evidence="2" type="ORF">OGATHE_001114</name>
</gene>
<dbReference type="Pfam" id="PF03556">
    <property type="entry name" value="Cullin_binding"/>
    <property type="match status" value="1"/>
</dbReference>
<name>A0A1B7SCB6_9ASCO</name>
<dbReference type="GO" id="GO:0031624">
    <property type="term" value="F:ubiquitin conjugating enzyme binding"/>
    <property type="evidence" value="ECO:0007669"/>
    <property type="project" value="TreeGrafter"/>
</dbReference>
<comment type="function">
    <text evidence="1">Neddylation of cullins play an essential role in the regulation of SCF-type complexes activity.</text>
</comment>
<accession>A0A1B7SCB6</accession>
<dbReference type="InterPro" id="IPR014764">
    <property type="entry name" value="DCN-prot"/>
</dbReference>
<dbReference type="GO" id="GO:0097602">
    <property type="term" value="F:cullin family protein binding"/>
    <property type="evidence" value="ECO:0007669"/>
    <property type="project" value="TreeGrafter"/>
</dbReference>
<dbReference type="Proteomes" id="UP000788993">
    <property type="component" value="Unassembled WGS sequence"/>
</dbReference>
<dbReference type="RefSeq" id="XP_018209096.1">
    <property type="nucleotide sequence ID" value="XM_018353410.1"/>
</dbReference>
<reference evidence="2" key="1">
    <citation type="journal article" date="2021" name="Open Biol.">
        <title>Shared evolutionary footprints suggest mitochondrial oxidative damage underlies multiple complex I losses in fungi.</title>
        <authorList>
            <person name="Schikora-Tamarit M.A."/>
            <person name="Marcet-Houben M."/>
            <person name="Nosek J."/>
            <person name="Gabaldon T."/>
        </authorList>
    </citation>
    <scope>NUCLEOTIDE SEQUENCE</scope>
    <source>
        <strain evidence="2">NCAIM Y.01608</strain>
    </source>
</reference>
<reference evidence="2" key="2">
    <citation type="submission" date="2021-01" db="EMBL/GenBank/DDBJ databases">
        <authorList>
            <person name="Schikora-Tamarit M.A."/>
        </authorList>
    </citation>
    <scope>NUCLEOTIDE SEQUENCE</scope>
    <source>
        <strain evidence="2">NCAIM Y.01608</strain>
    </source>
</reference>
<dbReference type="GO" id="GO:0000151">
    <property type="term" value="C:ubiquitin ligase complex"/>
    <property type="evidence" value="ECO:0007669"/>
    <property type="project" value="TreeGrafter"/>
</dbReference>
<dbReference type="InterPro" id="IPR005176">
    <property type="entry name" value="PONY_dom"/>
</dbReference>